<dbReference type="RefSeq" id="WP_125245334.1">
    <property type="nucleotide sequence ID" value="NZ_RSED01000027.1"/>
</dbReference>
<dbReference type="Pfam" id="PF10118">
    <property type="entry name" value="Metal_hydrol"/>
    <property type="match status" value="1"/>
</dbReference>
<dbReference type="EMBL" id="RSED01000027">
    <property type="protein sequence ID" value="RRS01128.1"/>
    <property type="molecule type" value="Genomic_DNA"/>
</dbReference>
<organism evidence="1 2">
    <name type="scientific">Aquabacterium soli</name>
    <dbReference type="NCBI Taxonomy" id="2493092"/>
    <lineage>
        <taxon>Bacteria</taxon>
        <taxon>Pseudomonadati</taxon>
        <taxon>Pseudomonadota</taxon>
        <taxon>Betaproteobacteria</taxon>
        <taxon>Burkholderiales</taxon>
        <taxon>Aquabacterium</taxon>
    </lineage>
</organism>
<dbReference type="SUPFAM" id="SSF47240">
    <property type="entry name" value="Ferritin-like"/>
    <property type="match status" value="1"/>
</dbReference>
<keyword evidence="2" id="KW-1185">Reference proteome</keyword>
<dbReference type="InterPro" id="IPR009078">
    <property type="entry name" value="Ferritin-like_SF"/>
</dbReference>
<dbReference type="Proteomes" id="UP000269265">
    <property type="component" value="Unassembled WGS sequence"/>
</dbReference>
<evidence type="ECO:0000313" key="1">
    <source>
        <dbReference type="EMBL" id="RRS01128.1"/>
    </source>
</evidence>
<dbReference type="PANTHER" id="PTHR39456:SF1">
    <property type="entry name" value="METAL-DEPENDENT HYDROLASE"/>
    <property type="match status" value="1"/>
</dbReference>
<reference evidence="1 2" key="1">
    <citation type="submission" date="2018-12" db="EMBL/GenBank/DDBJ databases">
        <title>The whole draft genome of Aquabacterium sp. SJQ9.</title>
        <authorList>
            <person name="Sun L."/>
            <person name="Gao X."/>
            <person name="Chen W."/>
            <person name="Huang K."/>
        </authorList>
    </citation>
    <scope>NUCLEOTIDE SEQUENCE [LARGE SCALE GENOMIC DNA]</scope>
    <source>
        <strain evidence="1 2">SJQ9</strain>
    </source>
</reference>
<keyword evidence="1" id="KW-0378">Hydrolase</keyword>
<evidence type="ECO:0000313" key="2">
    <source>
        <dbReference type="Proteomes" id="UP000269265"/>
    </source>
</evidence>
<name>A0A426V2S8_9BURK</name>
<comment type="caution">
    <text evidence="1">The sequence shown here is derived from an EMBL/GenBank/DDBJ whole genome shotgun (WGS) entry which is preliminary data.</text>
</comment>
<accession>A0A426V2S8</accession>
<protein>
    <submittedName>
        <fullName evidence="1">Metal-dependent hydrolase</fullName>
    </submittedName>
</protein>
<sequence length="323" mass="36850">MTTDFESVEIKPRERLDFKLDQGLPRFWNGGDPYKTRFFDAMSLTFPIGERYFISTVRAYRDDIKDPKLAAEVKDFIRQEAQHGMVHAQFNDMLAEQGMAVRWTERFLDRKFKWQSHRWSKAFNLSYTAAAEHMTAMMCTAFVQRPDIFKNADQRMAAIYAWHSIEEIEHKAVAFDVLTKVAKANYFTRIAGLIYFSIEYPIGNWWGVNQMLKADGFGAWARAKMLLKGAWWLYKPGGVFMPVLGYYLSYFKPQLVGCEPDAEGRWFWCMGTGQDAAERGLVAVQAGRRVHAGPGLLPVVLQARLPSLAAQGDASLRSLGASL</sequence>
<dbReference type="PANTHER" id="PTHR39456">
    <property type="entry name" value="METAL-DEPENDENT HYDROLASE"/>
    <property type="match status" value="1"/>
</dbReference>
<proteinExistence type="predicted"/>
<gene>
    <name evidence="1" type="ORF">EIP75_21910</name>
</gene>
<dbReference type="GO" id="GO:0016787">
    <property type="term" value="F:hydrolase activity"/>
    <property type="evidence" value="ECO:0007669"/>
    <property type="project" value="UniProtKB-KW"/>
</dbReference>
<dbReference type="OrthoDB" id="4760165at2"/>
<dbReference type="AlphaFoldDB" id="A0A426V2S8"/>
<dbReference type="InterPro" id="IPR016516">
    <property type="entry name" value="UCP07580"/>
</dbReference>